<dbReference type="GO" id="GO:0006284">
    <property type="term" value="P:base-excision repair"/>
    <property type="evidence" value="ECO:0007669"/>
    <property type="project" value="InterPro"/>
</dbReference>
<proteinExistence type="predicted"/>
<dbReference type="PROSITE" id="PS51068">
    <property type="entry name" value="FPG_CAT"/>
    <property type="match status" value="1"/>
</dbReference>
<feature type="transmembrane region" description="Helical" evidence="1">
    <location>
        <begin position="105"/>
        <end position="123"/>
    </location>
</feature>
<dbReference type="InterPro" id="IPR012319">
    <property type="entry name" value="FPG_cat"/>
</dbReference>
<keyword evidence="1" id="KW-0472">Membrane</keyword>
<name>A0A0B1P7H6_UNCNE</name>
<evidence type="ECO:0000256" key="1">
    <source>
        <dbReference type="SAM" id="Phobius"/>
    </source>
</evidence>
<accession>A0A0B1P7H6</accession>
<dbReference type="InterPro" id="IPR035937">
    <property type="entry name" value="FPG_N"/>
</dbReference>
<dbReference type="STRING" id="52586.A0A0B1P7H6"/>
<reference evidence="3 4" key="1">
    <citation type="journal article" date="2014" name="BMC Genomics">
        <title>Adaptive genomic structural variation in the grape powdery mildew pathogen, Erysiphe necator.</title>
        <authorList>
            <person name="Jones L."/>
            <person name="Riaz S."/>
            <person name="Morales-Cruz A."/>
            <person name="Amrine K.C."/>
            <person name="McGuire B."/>
            <person name="Gubler W.D."/>
            <person name="Walker M.A."/>
            <person name="Cantu D."/>
        </authorList>
    </citation>
    <scope>NUCLEOTIDE SEQUENCE [LARGE SCALE GENOMIC DNA]</scope>
    <source>
        <strain evidence="4">c</strain>
    </source>
</reference>
<gene>
    <name evidence="3" type="ORF">EV44_g3087</name>
</gene>
<comment type="caution">
    <text evidence="3">The sequence shown here is derived from an EMBL/GenBank/DDBJ whole genome shotgun (WGS) entry which is preliminary data.</text>
</comment>
<organism evidence="3 4">
    <name type="scientific">Uncinula necator</name>
    <name type="common">Grape powdery mildew</name>
    <dbReference type="NCBI Taxonomy" id="52586"/>
    <lineage>
        <taxon>Eukaryota</taxon>
        <taxon>Fungi</taxon>
        <taxon>Dikarya</taxon>
        <taxon>Ascomycota</taxon>
        <taxon>Pezizomycotina</taxon>
        <taxon>Leotiomycetes</taxon>
        <taxon>Erysiphales</taxon>
        <taxon>Erysiphaceae</taxon>
        <taxon>Erysiphe</taxon>
    </lineage>
</organism>
<feature type="domain" description="Formamidopyrimidine-DNA glycosylase catalytic" evidence="2">
    <location>
        <begin position="44"/>
        <end position="124"/>
    </location>
</feature>
<dbReference type="GO" id="GO:0019104">
    <property type="term" value="F:DNA N-glycosylase activity"/>
    <property type="evidence" value="ECO:0007669"/>
    <property type="project" value="InterPro"/>
</dbReference>
<dbReference type="GO" id="GO:0003906">
    <property type="term" value="F:DNA-(apurinic or apyrimidinic site) endonuclease activity"/>
    <property type="evidence" value="ECO:0007669"/>
    <property type="project" value="InterPro"/>
</dbReference>
<dbReference type="GO" id="GO:0008270">
    <property type="term" value="F:zinc ion binding"/>
    <property type="evidence" value="ECO:0007669"/>
    <property type="project" value="InterPro"/>
</dbReference>
<evidence type="ECO:0000259" key="2">
    <source>
        <dbReference type="PROSITE" id="PS51068"/>
    </source>
</evidence>
<dbReference type="AlphaFoldDB" id="A0A0B1P7H6"/>
<sequence length="124" mass="14350">MAILYRPHRHSLNFVEKTTYDSTSQKNLHSRERNQDREDIRDMPEIAEVALVVHQIRKRLVGKTIRAVVAKDDANIFGKVGTTAAEFQNAMKEKKIIDAGQQGKYFWYNPFIFGVPLLFGTHYL</sequence>
<dbReference type="SUPFAM" id="SSF81624">
    <property type="entry name" value="N-terminal domain of MutM-like DNA repair proteins"/>
    <property type="match status" value="1"/>
</dbReference>
<dbReference type="Proteomes" id="UP000030854">
    <property type="component" value="Unassembled WGS sequence"/>
</dbReference>
<keyword evidence="1" id="KW-0812">Transmembrane</keyword>
<evidence type="ECO:0000313" key="4">
    <source>
        <dbReference type="Proteomes" id="UP000030854"/>
    </source>
</evidence>
<dbReference type="HOGENOM" id="CLU_2005590_0_0_1"/>
<dbReference type="Gene3D" id="3.20.190.10">
    <property type="entry name" value="MutM-like, N-terminal"/>
    <property type="match status" value="1"/>
</dbReference>
<evidence type="ECO:0000313" key="3">
    <source>
        <dbReference type="EMBL" id="KHJ34208.1"/>
    </source>
</evidence>
<protein>
    <submittedName>
        <fullName evidence="3">Putative atfpg-1 atfpg-2 atmmh-1 atmmh-2 fpg-1 fpg-2</fullName>
    </submittedName>
</protein>
<dbReference type="Pfam" id="PF01149">
    <property type="entry name" value="Fapy_DNA_glyco"/>
    <property type="match status" value="1"/>
</dbReference>
<dbReference type="EMBL" id="JNVN01000991">
    <property type="protein sequence ID" value="KHJ34208.1"/>
    <property type="molecule type" value="Genomic_DNA"/>
</dbReference>
<keyword evidence="1" id="KW-1133">Transmembrane helix</keyword>
<keyword evidence="4" id="KW-1185">Reference proteome</keyword>